<dbReference type="Proteomes" id="UP000290560">
    <property type="component" value="Unassembled WGS sequence"/>
</dbReference>
<protein>
    <submittedName>
        <fullName evidence="1">Uncharacterized protein</fullName>
    </submittedName>
</protein>
<organism evidence="1">
    <name type="scientific">Ensete ventricosum</name>
    <name type="common">Abyssinian banana</name>
    <name type="synonym">Musa ensete</name>
    <dbReference type="NCBI Taxonomy" id="4639"/>
    <lineage>
        <taxon>Eukaryota</taxon>
        <taxon>Viridiplantae</taxon>
        <taxon>Streptophyta</taxon>
        <taxon>Embryophyta</taxon>
        <taxon>Tracheophyta</taxon>
        <taxon>Spermatophyta</taxon>
        <taxon>Magnoliopsida</taxon>
        <taxon>Liliopsida</taxon>
        <taxon>Zingiberales</taxon>
        <taxon>Musaceae</taxon>
        <taxon>Ensete</taxon>
    </lineage>
</organism>
<gene>
    <name evidence="1" type="ORF">BHM03_00011833</name>
</gene>
<dbReference type="AlphaFoldDB" id="A0A445MDH1"/>
<accession>A0A445MDH1</accession>
<dbReference type="EMBL" id="KV875654">
    <property type="protein sequence ID" value="RZR72273.1"/>
    <property type="molecule type" value="Genomic_DNA"/>
</dbReference>
<evidence type="ECO:0000313" key="1">
    <source>
        <dbReference type="EMBL" id="RZR72273.1"/>
    </source>
</evidence>
<sequence length="148" mass="15673">MWAGRGSGRGLSLARRPGPFIAGVLRPTLSVRVLSPPGKGERGKTATMSGAGVPDFFYREAQRLGYVARSAFKVSPPRTPPGTAPWGSFYSSRKLPTLFSPPKVACQSLGPLEKGGAVVGIDLKVAYSISSRFALCIALRPEGLENNL</sequence>
<reference evidence="1" key="1">
    <citation type="journal article" date="2018" name="Data Brief">
        <title>Genome sequence data from 17 accessions of Ensete ventricosum, a staple food crop for millions in Ethiopia.</title>
        <authorList>
            <person name="Yemataw Z."/>
            <person name="Muzemil S."/>
            <person name="Ambachew D."/>
            <person name="Tripathi L."/>
            <person name="Tesfaye K."/>
            <person name="Chala A."/>
            <person name="Farbos A."/>
            <person name="O'Neill P."/>
            <person name="Moore K."/>
            <person name="Grant M."/>
            <person name="Studholme D.J."/>
        </authorList>
    </citation>
    <scope>NUCLEOTIDE SEQUENCE [LARGE SCALE GENOMIC DNA]</scope>
    <source>
        <tissue evidence="1">Leaf</tissue>
    </source>
</reference>
<name>A0A445MDH1_ENSVE</name>
<proteinExistence type="predicted"/>